<dbReference type="InterPro" id="IPR050815">
    <property type="entry name" value="TF_fung"/>
</dbReference>
<feature type="region of interest" description="Disordered" evidence="6">
    <location>
        <begin position="465"/>
        <end position="487"/>
    </location>
</feature>
<dbReference type="InterPro" id="IPR007219">
    <property type="entry name" value="XnlR_reg_dom"/>
</dbReference>
<keyword evidence="4" id="KW-0804">Transcription</keyword>
<dbReference type="CDD" id="cd12148">
    <property type="entry name" value="fungal_TF_MHR"/>
    <property type="match status" value="1"/>
</dbReference>
<evidence type="ECO:0000256" key="3">
    <source>
        <dbReference type="ARBA" id="ARBA00023015"/>
    </source>
</evidence>
<comment type="subcellular location">
    <subcellularLocation>
        <location evidence="1">Nucleus</location>
    </subcellularLocation>
</comment>
<gene>
    <name evidence="8" type="ORF">LTR24_000387</name>
</gene>
<evidence type="ECO:0000313" key="8">
    <source>
        <dbReference type="EMBL" id="KAK5102156.1"/>
    </source>
</evidence>
<sequence length="610" mass="68495">MQRACTVESNALPTSEASNLGTFSLCSTQQTTPVCTAADELEHQPTREQVPEFLNFAEVDPYAVAFVNVFFEHIYPIPSFSFLHPGATKERLQEGSLDEALGYAVCGVAANLPTSDAISCERSLTWITKVEQIIWQQLERPSMARLQAIILCVAYRMETGAFQRAFMLAGLAARAATAMRLNHERQDMETVISETRRRTLWSLKILELYFSIGLPEYEILPFENVYLQLPIREDEFQQQSPSSHLELGSYSIFVKLTSIRRDIMKLNRSVALCDQPFPQLIKLIRSLERELCHLRTQMSVDANVSSSSVLDLMNTPWLARQLVMQLSWHQCLCDLYRLLLPGYPEAVPSVVLEGLEHNTTEKAIQSCLEHALAIIQILSEVNSRCMQTRFLEFDTAICGYHAARLVLFLSQSKLCGNQLSREYALSRAELCLAAIRRFFRSSALVNPILRDLERLIAVCASAPHDQSKMFPSSSTEDDVRGPQLPDAAKARQRLAIHSLLRQAEFEDDKHEDVTSPSSAGSALLSRRHRNMQRLLDLPTRAGTTGPWEDSNTPWLSGLGSGPEFASHLHVGAEMELPLSQTHLQAFASHPTLLPWFGDQIAFADESTSDR</sequence>
<keyword evidence="5" id="KW-0539">Nucleus</keyword>
<dbReference type="Proteomes" id="UP001345013">
    <property type="component" value="Unassembled WGS sequence"/>
</dbReference>
<organism evidence="8 9">
    <name type="scientific">Lithohypha guttulata</name>
    <dbReference type="NCBI Taxonomy" id="1690604"/>
    <lineage>
        <taxon>Eukaryota</taxon>
        <taxon>Fungi</taxon>
        <taxon>Dikarya</taxon>
        <taxon>Ascomycota</taxon>
        <taxon>Pezizomycotina</taxon>
        <taxon>Eurotiomycetes</taxon>
        <taxon>Chaetothyriomycetidae</taxon>
        <taxon>Chaetothyriales</taxon>
        <taxon>Trichomeriaceae</taxon>
        <taxon>Lithohypha</taxon>
    </lineage>
</organism>
<keyword evidence="3" id="KW-0805">Transcription regulation</keyword>
<evidence type="ECO:0000259" key="7">
    <source>
        <dbReference type="SMART" id="SM00906"/>
    </source>
</evidence>
<evidence type="ECO:0000256" key="1">
    <source>
        <dbReference type="ARBA" id="ARBA00004123"/>
    </source>
</evidence>
<protein>
    <recommendedName>
        <fullName evidence="7">Xylanolytic transcriptional activator regulatory domain-containing protein</fullName>
    </recommendedName>
</protein>
<evidence type="ECO:0000256" key="6">
    <source>
        <dbReference type="SAM" id="MobiDB-lite"/>
    </source>
</evidence>
<dbReference type="SMART" id="SM00906">
    <property type="entry name" value="Fungal_trans"/>
    <property type="match status" value="1"/>
</dbReference>
<name>A0ABR0KNN0_9EURO</name>
<evidence type="ECO:0000256" key="5">
    <source>
        <dbReference type="ARBA" id="ARBA00023242"/>
    </source>
</evidence>
<reference evidence="8 9" key="1">
    <citation type="submission" date="2023-08" db="EMBL/GenBank/DDBJ databases">
        <title>Black Yeasts Isolated from many extreme environments.</title>
        <authorList>
            <person name="Coleine C."/>
            <person name="Stajich J.E."/>
            <person name="Selbmann L."/>
        </authorList>
    </citation>
    <scope>NUCLEOTIDE SEQUENCE [LARGE SCALE GENOMIC DNA]</scope>
    <source>
        <strain evidence="8 9">CCFEE 5885</strain>
    </source>
</reference>
<feature type="domain" description="Xylanolytic transcriptional activator regulatory" evidence="7">
    <location>
        <begin position="165"/>
        <end position="236"/>
    </location>
</feature>
<dbReference type="PANTHER" id="PTHR47338:SF7">
    <property type="entry name" value="ZN(II)2CYS6 TRANSCRIPTION FACTOR (EUROFUNG)"/>
    <property type="match status" value="1"/>
</dbReference>
<dbReference type="Pfam" id="PF04082">
    <property type="entry name" value="Fungal_trans"/>
    <property type="match status" value="1"/>
</dbReference>
<keyword evidence="2" id="KW-0479">Metal-binding</keyword>
<dbReference type="EMBL" id="JAVRRG010000003">
    <property type="protein sequence ID" value="KAK5102156.1"/>
    <property type="molecule type" value="Genomic_DNA"/>
</dbReference>
<evidence type="ECO:0000256" key="4">
    <source>
        <dbReference type="ARBA" id="ARBA00023163"/>
    </source>
</evidence>
<proteinExistence type="predicted"/>
<evidence type="ECO:0000256" key="2">
    <source>
        <dbReference type="ARBA" id="ARBA00022723"/>
    </source>
</evidence>
<evidence type="ECO:0000313" key="9">
    <source>
        <dbReference type="Proteomes" id="UP001345013"/>
    </source>
</evidence>
<keyword evidence="9" id="KW-1185">Reference proteome</keyword>
<accession>A0ABR0KNN0</accession>
<dbReference type="PANTHER" id="PTHR47338">
    <property type="entry name" value="ZN(II)2CYS6 TRANSCRIPTION FACTOR (EUROFUNG)-RELATED"/>
    <property type="match status" value="1"/>
</dbReference>
<comment type="caution">
    <text evidence="8">The sequence shown here is derived from an EMBL/GenBank/DDBJ whole genome shotgun (WGS) entry which is preliminary data.</text>
</comment>